<dbReference type="AlphaFoldDB" id="A0A2I1R8F2"/>
<accession>A0A2I1R8F2</accession>
<dbReference type="EMBL" id="PKJC01000007">
    <property type="protein sequence ID" value="PKZ65386.1"/>
    <property type="molecule type" value="Genomic_DNA"/>
</dbReference>
<organism evidence="2 3">
    <name type="scientific">Gordonia terrae</name>
    <dbReference type="NCBI Taxonomy" id="2055"/>
    <lineage>
        <taxon>Bacteria</taxon>
        <taxon>Bacillati</taxon>
        <taxon>Actinomycetota</taxon>
        <taxon>Actinomycetes</taxon>
        <taxon>Mycobacteriales</taxon>
        <taxon>Gordoniaceae</taxon>
        <taxon>Gordonia</taxon>
    </lineage>
</organism>
<dbReference type="Proteomes" id="UP000234662">
    <property type="component" value="Unassembled WGS sequence"/>
</dbReference>
<dbReference type="STRING" id="2055.BCM27_07215"/>
<gene>
    <name evidence="2" type="ORF">CYJ73_11990</name>
</gene>
<protein>
    <submittedName>
        <fullName evidence="2">Uncharacterized protein</fullName>
    </submittedName>
</protein>
<dbReference type="PROSITE" id="PS51257">
    <property type="entry name" value="PROKAR_LIPOPROTEIN"/>
    <property type="match status" value="1"/>
</dbReference>
<comment type="caution">
    <text evidence="2">The sequence shown here is derived from an EMBL/GenBank/DDBJ whole genome shotgun (WGS) entry which is preliminary data.</text>
</comment>
<sequence length="176" mass="18524">MTRNRWRSWWVLVAAVVGCAGLLGCVPSAPAGRVPASSSVHPSSTSQPTKTLTTGPRRDIEPVAARFPALADATVDGWAAGTLGTSATGRVPGPSAYWFDAVMNAGADQVARWAAEYEAKPVPEPLSPVNELREFVPPGELLGSPELDRAFSSAQWQARVYLSPASGRVVVLGVDD</sequence>
<reference evidence="2 3" key="1">
    <citation type="submission" date="2017-12" db="EMBL/GenBank/DDBJ databases">
        <title>Phylogenetic diversity of female urinary microbiome.</title>
        <authorList>
            <person name="Thomas-White K."/>
            <person name="Wolfe A.J."/>
        </authorList>
    </citation>
    <scope>NUCLEOTIDE SEQUENCE [LARGE SCALE GENOMIC DNA]</scope>
    <source>
        <strain evidence="2 3">UMB0777</strain>
    </source>
</reference>
<feature type="compositionally biased region" description="Low complexity" evidence="1">
    <location>
        <begin position="37"/>
        <end position="46"/>
    </location>
</feature>
<proteinExistence type="predicted"/>
<evidence type="ECO:0000256" key="1">
    <source>
        <dbReference type="SAM" id="MobiDB-lite"/>
    </source>
</evidence>
<dbReference type="RefSeq" id="WP_101820340.1">
    <property type="nucleotide sequence ID" value="NZ_PKJC01000007.1"/>
</dbReference>
<name>A0A2I1R8F2_9ACTN</name>
<feature type="region of interest" description="Disordered" evidence="1">
    <location>
        <begin position="33"/>
        <end position="58"/>
    </location>
</feature>
<evidence type="ECO:0000313" key="2">
    <source>
        <dbReference type="EMBL" id="PKZ65386.1"/>
    </source>
</evidence>
<evidence type="ECO:0000313" key="3">
    <source>
        <dbReference type="Proteomes" id="UP000234662"/>
    </source>
</evidence>